<keyword evidence="1" id="KW-1133">Transmembrane helix</keyword>
<comment type="caution">
    <text evidence="3">The sequence shown here is derived from an EMBL/GenBank/DDBJ whole genome shotgun (WGS) entry which is preliminary data.</text>
</comment>
<proteinExistence type="predicted"/>
<feature type="transmembrane region" description="Helical" evidence="1">
    <location>
        <begin position="197"/>
        <end position="218"/>
    </location>
</feature>
<feature type="domain" description="Transglutaminase-like" evidence="2">
    <location>
        <begin position="493"/>
        <end position="568"/>
    </location>
</feature>
<dbReference type="PANTHER" id="PTHR42736">
    <property type="entry name" value="PROTEIN-GLUTAMINE GAMMA-GLUTAMYLTRANSFERASE"/>
    <property type="match status" value="1"/>
</dbReference>
<dbReference type="Gene3D" id="3.10.620.30">
    <property type="match status" value="1"/>
</dbReference>
<dbReference type="SMART" id="SM00460">
    <property type="entry name" value="TGc"/>
    <property type="match status" value="1"/>
</dbReference>
<dbReference type="SUPFAM" id="SSF54001">
    <property type="entry name" value="Cysteine proteinases"/>
    <property type="match status" value="1"/>
</dbReference>
<name>A0A3M8CQN6_9BACL</name>
<feature type="transmembrane region" description="Helical" evidence="1">
    <location>
        <begin position="9"/>
        <end position="27"/>
    </location>
</feature>
<keyword evidence="1" id="KW-0812">Transmembrane</keyword>
<dbReference type="RefSeq" id="WP_122914304.1">
    <property type="nucleotide sequence ID" value="NZ_RHHT01000032.1"/>
</dbReference>
<evidence type="ECO:0000313" key="4">
    <source>
        <dbReference type="Proteomes" id="UP000281915"/>
    </source>
</evidence>
<dbReference type="PANTHER" id="PTHR42736:SF1">
    <property type="entry name" value="PROTEIN-GLUTAMINE GAMMA-GLUTAMYLTRANSFERASE"/>
    <property type="match status" value="1"/>
</dbReference>
<keyword evidence="1" id="KW-0472">Membrane</keyword>
<feature type="transmembrane region" description="Helical" evidence="1">
    <location>
        <begin position="117"/>
        <end position="135"/>
    </location>
</feature>
<dbReference type="AlphaFoldDB" id="A0A3M8CQN6"/>
<dbReference type="Proteomes" id="UP000281915">
    <property type="component" value="Unassembled WGS sequence"/>
</dbReference>
<dbReference type="InterPro" id="IPR025403">
    <property type="entry name" value="TgpA-like_C"/>
</dbReference>
<dbReference type="Pfam" id="PF13559">
    <property type="entry name" value="DUF4129"/>
    <property type="match status" value="1"/>
</dbReference>
<reference evidence="3 4" key="1">
    <citation type="submission" date="2018-10" db="EMBL/GenBank/DDBJ databases">
        <title>Phylogenomics of Brevibacillus.</title>
        <authorList>
            <person name="Dunlap C."/>
        </authorList>
    </citation>
    <scope>NUCLEOTIDE SEQUENCE [LARGE SCALE GENOMIC DNA]</scope>
    <source>
        <strain evidence="3 4">JCM 15085</strain>
    </source>
</reference>
<feature type="transmembrane region" description="Helical" evidence="1">
    <location>
        <begin position="140"/>
        <end position="160"/>
    </location>
</feature>
<dbReference type="InterPro" id="IPR052901">
    <property type="entry name" value="Bact_TGase-like"/>
</dbReference>
<organism evidence="3 4">
    <name type="scientific">Brevibacillus panacihumi</name>
    <dbReference type="NCBI Taxonomy" id="497735"/>
    <lineage>
        <taxon>Bacteria</taxon>
        <taxon>Bacillati</taxon>
        <taxon>Bacillota</taxon>
        <taxon>Bacilli</taxon>
        <taxon>Bacillales</taxon>
        <taxon>Paenibacillaceae</taxon>
        <taxon>Brevibacillus</taxon>
    </lineage>
</organism>
<sequence>MYEWKRPTILDMISALFLFLLLREWLLPLQELTDTGALWPFYTIAGAVILMDLFLPYRWLTFPFKLLGVLWLLHAAFFDTSFWEKEWLIDLYTQIVRDMPLVLSQDWGAMSVISRNGMFDLMLLVMISMITYLVLEQRQVLWFVVMTEAYLALLDTFMPYEADGGIVRSLLYGFLLLAISHLTKVTSIATLNGKRGWMLANAIIAPLLVLGVSIGIAYTAPKKEANWPDPISYLMGSDQATTAVGMKKVGYDNNDSQLGGPFVSDNTLVFTGLTNERSYWRGDSKDIYTGAGWEKGKRDYESILDLKNYEWKNALFHGTETKEVKASLYFSGPLQYATVFYPGQLKKVTDYTPENATVVYDTWNQQLEIRAGKINLIPPSGAANSQPVVGPNTLLMKLKQYNVEAEVPIISEKAITQAGTQYPIEIRTHYLQLPEQLPPRVKELAEEITKDAPTPYQKVRAIENYLRSSGKYKYETTDVPVPEQGQDFVDQFLFESFRGYCDHFSTSMAVMLRTLDIPTRWVKGFAPGQRVGADDAGNDIMEVRSKDAHSWVEVYFPNMGWVPFEATSSFTSPVRIKYDLHTEEAQSPIPLPDLGNQGALNRGDGRFDELEGADAISNRGFQIPWQVNALLLGALAAAGFVAWRLRQEITIWWLRRKWSQLEKEQYADRYHLLMRMMESVHSRRQAGETMREYVNRLHISGDKRQDLRFLTEIYERMIYGMKGIEQKARSIVEELMERLTRQLKP</sequence>
<dbReference type="Pfam" id="PF01841">
    <property type="entry name" value="Transglut_core"/>
    <property type="match status" value="1"/>
</dbReference>
<feature type="transmembrane region" description="Helical" evidence="1">
    <location>
        <begin position="39"/>
        <end position="57"/>
    </location>
</feature>
<dbReference type="EMBL" id="RHHT01000032">
    <property type="protein sequence ID" value="RNB77205.1"/>
    <property type="molecule type" value="Genomic_DNA"/>
</dbReference>
<gene>
    <name evidence="3" type="ORF">EDM58_16430</name>
</gene>
<evidence type="ECO:0000256" key="1">
    <source>
        <dbReference type="SAM" id="Phobius"/>
    </source>
</evidence>
<protein>
    <submittedName>
        <fullName evidence="3">DUF4129 domain-containing protein</fullName>
    </submittedName>
</protein>
<dbReference type="InterPro" id="IPR038765">
    <property type="entry name" value="Papain-like_cys_pep_sf"/>
</dbReference>
<feature type="transmembrane region" description="Helical" evidence="1">
    <location>
        <begin position="166"/>
        <end position="185"/>
    </location>
</feature>
<feature type="transmembrane region" description="Helical" evidence="1">
    <location>
        <begin position="64"/>
        <end position="83"/>
    </location>
</feature>
<accession>A0A3M8CQN6</accession>
<evidence type="ECO:0000259" key="2">
    <source>
        <dbReference type="SMART" id="SM00460"/>
    </source>
</evidence>
<dbReference type="InterPro" id="IPR002931">
    <property type="entry name" value="Transglutaminase-like"/>
</dbReference>
<evidence type="ECO:0000313" key="3">
    <source>
        <dbReference type="EMBL" id="RNB77205.1"/>
    </source>
</evidence>